<dbReference type="Proteomes" id="UP001172386">
    <property type="component" value="Unassembled WGS sequence"/>
</dbReference>
<evidence type="ECO:0000313" key="1">
    <source>
        <dbReference type="EMBL" id="KAJ9654463.1"/>
    </source>
</evidence>
<accession>A0ACC3A383</accession>
<comment type="caution">
    <text evidence="1">The sequence shown here is derived from an EMBL/GenBank/DDBJ whole genome shotgun (WGS) entry which is preliminary data.</text>
</comment>
<organism evidence="1 2">
    <name type="scientific">Neophaeococcomyces mojaviensis</name>
    <dbReference type="NCBI Taxonomy" id="3383035"/>
    <lineage>
        <taxon>Eukaryota</taxon>
        <taxon>Fungi</taxon>
        <taxon>Dikarya</taxon>
        <taxon>Ascomycota</taxon>
        <taxon>Pezizomycotina</taxon>
        <taxon>Eurotiomycetes</taxon>
        <taxon>Chaetothyriomycetidae</taxon>
        <taxon>Chaetothyriales</taxon>
        <taxon>Chaetothyriales incertae sedis</taxon>
        <taxon>Neophaeococcomyces</taxon>
    </lineage>
</organism>
<keyword evidence="2" id="KW-1185">Reference proteome</keyword>
<reference evidence="1" key="1">
    <citation type="submission" date="2022-10" db="EMBL/GenBank/DDBJ databases">
        <title>Culturing micro-colonial fungi from biological soil crusts in the Mojave desert and describing Neophaeococcomyces mojavensis, and introducing the new genera and species Taxawa tesnikishii.</title>
        <authorList>
            <person name="Kurbessoian T."/>
            <person name="Stajich J.E."/>
        </authorList>
    </citation>
    <scope>NUCLEOTIDE SEQUENCE</scope>
    <source>
        <strain evidence="1">JES_112</strain>
    </source>
</reference>
<protein>
    <submittedName>
        <fullName evidence="1">Uncharacterized protein</fullName>
    </submittedName>
</protein>
<proteinExistence type="predicted"/>
<name>A0ACC3A383_9EURO</name>
<dbReference type="EMBL" id="JAPDRQ010000120">
    <property type="protein sequence ID" value="KAJ9654463.1"/>
    <property type="molecule type" value="Genomic_DNA"/>
</dbReference>
<sequence length="842" mass="96456">MEIALFKQHQNIVRAFSNLCDSCPDSVSSENFHKLADLHDRYIIWAANLGAVHSGRDFQKSLDYRLRNALIYKEINFDQNLEIATKRAAQSFQQVYRKNETELPPNDDLASISDSENSGWSLSPSDGLRNDRPQDSDDSRSRIFSTDLMTNSFETIINSIEHAINSLYKIPIRKAMPIERIEQEELVLWPESKFYEYFDILYVSDLYPTASPALHDRLGKLITRRRQALRFRRRRNERLQQASSASGWEATHPVDPSLGSKQSHNAPAVVQMFVSPETTTYNPSIKATTLQPSHRPLQLQNLILDDAISEATSELSAATSHAAQDLLEFPIRPQLANGEPSSHFECPFCCTLVRINSEDKWRKHVLVDLEPYVCTTPNCSEADRLYTSCEEWFQHLKQHNTFYRCRNDDHPAFTNTDAFMKHLNESHGLLNSVVSTSPAIAQLYVRSIDPSTLLCPLCGSTSKNLRSHLGRHLERIALFALPRNSMNYNVEQALTHSSSSVAAARTQGSEHLLSLESSNKEYSNSSSEVDDLRLEDYPRLNPVPDAEAIDWSNVKPELGSLSEPHELQLSAYKTQQRLHLGLDLHTLILFRIACSRFKTRERQMYMRLLTWNSHNELSLTGPLHYDKIPPYAILSHTWGADGDEVTFDDLQHGRGKTKAGYGKIWFCGEQARKDKIKYFWVDTCCINKDNPAELSEAITSMYRWYRNAEKCYVYLSDVSTDQTSNNSNEQLMWQSSLRTSRWFTRGWTLQELLAPLVVEFFSREGELLGTKETLVQQIHEITAIPLTALRGTPLSQFSVAERIRWAERRQTTEEEDQAYCLLGIFNVFIPPIYGEEKILRLL</sequence>
<evidence type="ECO:0000313" key="2">
    <source>
        <dbReference type="Proteomes" id="UP001172386"/>
    </source>
</evidence>
<gene>
    <name evidence="1" type="ORF">H2198_006472</name>
</gene>